<name>A0AAJ0AA91_9PEZI</name>
<evidence type="ECO:0000256" key="4">
    <source>
        <dbReference type="ARBA" id="ARBA00023002"/>
    </source>
</evidence>
<protein>
    <recommendedName>
        <fullName evidence="7">Dimethylaniline monooxygenase</fullName>
    </recommendedName>
</protein>
<evidence type="ECO:0000256" key="1">
    <source>
        <dbReference type="ARBA" id="ARBA00022630"/>
    </source>
</evidence>
<dbReference type="EMBL" id="JAHMHR010000082">
    <property type="protein sequence ID" value="KAK1657892.1"/>
    <property type="molecule type" value="Genomic_DNA"/>
</dbReference>
<keyword evidence="1" id="KW-0285">Flavoprotein</keyword>
<proteinExistence type="predicted"/>
<organism evidence="5 6">
    <name type="scientific">Colletotrichum godetiae</name>
    <dbReference type="NCBI Taxonomy" id="1209918"/>
    <lineage>
        <taxon>Eukaryota</taxon>
        <taxon>Fungi</taxon>
        <taxon>Dikarya</taxon>
        <taxon>Ascomycota</taxon>
        <taxon>Pezizomycotina</taxon>
        <taxon>Sordariomycetes</taxon>
        <taxon>Hypocreomycetidae</taxon>
        <taxon>Glomerellales</taxon>
        <taxon>Glomerellaceae</taxon>
        <taxon>Colletotrichum</taxon>
        <taxon>Colletotrichum acutatum species complex</taxon>
    </lineage>
</organism>
<comment type="caution">
    <text evidence="5">The sequence shown here is derived from an EMBL/GenBank/DDBJ whole genome shotgun (WGS) entry which is preliminary data.</text>
</comment>
<keyword evidence="2" id="KW-0274">FAD</keyword>
<dbReference type="InterPro" id="IPR036188">
    <property type="entry name" value="FAD/NAD-bd_sf"/>
</dbReference>
<dbReference type="PANTHER" id="PTHR43098">
    <property type="entry name" value="L-ORNITHINE N(5)-MONOOXYGENASE-RELATED"/>
    <property type="match status" value="1"/>
</dbReference>
<dbReference type="AlphaFoldDB" id="A0AAJ0AA91"/>
<dbReference type="GO" id="GO:0016491">
    <property type="term" value="F:oxidoreductase activity"/>
    <property type="evidence" value="ECO:0007669"/>
    <property type="project" value="UniProtKB-KW"/>
</dbReference>
<dbReference type="Proteomes" id="UP001224890">
    <property type="component" value="Unassembled WGS sequence"/>
</dbReference>
<evidence type="ECO:0000256" key="2">
    <source>
        <dbReference type="ARBA" id="ARBA00022827"/>
    </source>
</evidence>
<dbReference type="GeneID" id="85457621"/>
<evidence type="ECO:0000313" key="5">
    <source>
        <dbReference type="EMBL" id="KAK1657892.1"/>
    </source>
</evidence>
<dbReference type="InterPro" id="IPR050775">
    <property type="entry name" value="FAD-binding_Monooxygenases"/>
</dbReference>
<keyword evidence="3" id="KW-0521">NADP</keyword>
<keyword evidence="6" id="KW-1185">Reference proteome</keyword>
<reference evidence="5" key="1">
    <citation type="submission" date="2021-06" db="EMBL/GenBank/DDBJ databases">
        <title>Comparative genomics, transcriptomics and evolutionary studies reveal genomic signatures of adaptation to plant cell wall in hemibiotrophic fungi.</title>
        <authorList>
            <consortium name="DOE Joint Genome Institute"/>
            <person name="Baroncelli R."/>
            <person name="Diaz J.F."/>
            <person name="Benocci T."/>
            <person name="Peng M."/>
            <person name="Battaglia E."/>
            <person name="Haridas S."/>
            <person name="Andreopoulos W."/>
            <person name="Labutti K."/>
            <person name="Pangilinan J."/>
            <person name="Floch G.L."/>
            <person name="Makela M.R."/>
            <person name="Henrissat B."/>
            <person name="Grigoriev I.V."/>
            <person name="Crouch J.A."/>
            <person name="De Vries R.P."/>
            <person name="Sukno S.A."/>
            <person name="Thon M.R."/>
        </authorList>
    </citation>
    <scope>NUCLEOTIDE SEQUENCE</scope>
    <source>
        <strain evidence="5">CBS 193.32</strain>
    </source>
</reference>
<dbReference type="SUPFAM" id="SSF51905">
    <property type="entry name" value="FAD/NAD(P)-binding domain"/>
    <property type="match status" value="1"/>
</dbReference>
<gene>
    <name evidence="5" type="ORF">BDP55DRAFT_638302</name>
</gene>
<dbReference type="PANTHER" id="PTHR43098:SF5">
    <property type="entry name" value="DUAL-FUNCTIONAL MONOOXYGENASE_METHYLTRANSFERASE PSOF"/>
    <property type="match status" value="1"/>
</dbReference>
<evidence type="ECO:0000256" key="3">
    <source>
        <dbReference type="ARBA" id="ARBA00022857"/>
    </source>
</evidence>
<dbReference type="RefSeq" id="XP_060422656.1">
    <property type="nucleotide sequence ID" value="XM_060573095.1"/>
</dbReference>
<sequence length="155" mass="17461">MTPSGKGAGDFHNPTEISQLLDRGWECGGFHFQFETFDDVLTNQKSNDIASEYLRQKIRAVVQDPETAELLCPKYPFITKRPFFGHFYYETFNRPNVQLVDISSDKIDLYENGVINGSGEYEVDMVIFALGFDAGTGALSEIDVRGSQGRSLKEF</sequence>
<keyword evidence="4" id="KW-0560">Oxidoreductase</keyword>
<evidence type="ECO:0000313" key="6">
    <source>
        <dbReference type="Proteomes" id="UP001224890"/>
    </source>
</evidence>
<evidence type="ECO:0008006" key="7">
    <source>
        <dbReference type="Google" id="ProtNLM"/>
    </source>
</evidence>
<accession>A0AAJ0AA91</accession>